<comment type="caution">
    <text evidence="1">The sequence shown here is derived from an EMBL/GenBank/DDBJ whole genome shotgun (WGS) entry which is preliminary data.</text>
</comment>
<dbReference type="HOGENOM" id="CLU_3085482_0_0_6"/>
<reference evidence="1 2" key="1">
    <citation type="submission" date="2011-01" db="EMBL/GenBank/DDBJ databases">
        <authorList>
            <person name="Weinstock G."/>
            <person name="Sodergren E."/>
            <person name="Clifton S."/>
            <person name="Fulton L."/>
            <person name="Fulton B."/>
            <person name="Courtney L."/>
            <person name="Fronick C."/>
            <person name="Harrison M."/>
            <person name="Strong C."/>
            <person name="Farmer C."/>
            <person name="Delahaunty K."/>
            <person name="Markovic C."/>
            <person name="Hall O."/>
            <person name="Minx P."/>
            <person name="Tomlinson C."/>
            <person name="Mitreva M."/>
            <person name="Hou S."/>
            <person name="Chen J."/>
            <person name="Wollam A."/>
            <person name="Pepin K.H."/>
            <person name="Johnson M."/>
            <person name="Bhonagiri V."/>
            <person name="Zhang X."/>
            <person name="Suruliraj S."/>
            <person name="Warren W."/>
            <person name="Chinwalla A."/>
            <person name="Mardis E.R."/>
            <person name="Wilson R.K."/>
        </authorList>
    </citation>
    <scope>NUCLEOTIDE SEQUENCE [LARGE SCALE GENOMIC DNA]</scope>
    <source>
        <strain evidence="2">DSM 22608 / JCM 16073 / KCTC 15190 / YIT 12066</strain>
    </source>
</reference>
<sequence>MLIIGGSNPKLLGENNYSTANPLKLSGIFIGNKSQTQISRLNQINFIINIKK</sequence>
<proteinExistence type="predicted"/>
<dbReference type="Proteomes" id="UP000018458">
    <property type="component" value="Unassembled WGS sequence"/>
</dbReference>
<name>E8LL63_SUCHY</name>
<accession>E8LL63</accession>
<protein>
    <submittedName>
        <fullName evidence="1">Uncharacterized protein</fullName>
    </submittedName>
</protein>
<organism evidence="1 2">
    <name type="scientific">Succinatimonas hippei (strain DSM 22608 / JCM 16073 / KCTC 15190 / YIT 12066)</name>
    <dbReference type="NCBI Taxonomy" id="762983"/>
    <lineage>
        <taxon>Bacteria</taxon>
        <taxon>Pseudomonadati</taxon>
        <taxon>Pseudomonadota</taxon>
        <taxon>Gammaproteobacteria</taxon>
        <taxon>Aeromonadales</taxon>
        <taxon>Succinivibrionaceae</taxon>
        <taxon>Succinatimonas</taxon>
    </lineage>
</organism>
<evidence type="ECO:0000313" key="1">
    <source>
        <dbReference type="EMBL" id="EFY06722.1"/>
    </source>
</evidence>
<dbReference type="EMBL" id="AEVO01000084">
    <property type="protein sequence ID" value="EFY06722.1"/>
    <property type="molecule type" value="Genomic_DNA"/>
</dbReference>
<gene>
    <name evidence="1" type="ORF">HMPREF9444_01469</name>
</gene>
<dbReference type="STRING" id="762983.HMPREF9444_01469"/>
<dbReference type="AlphaFoldDB" id="E8LL63"/>
<evidence type="ECO:0000313" key="2">
    <source>
        <dbReference type="Proteomes" id="UP000018458"/>
    </source>
</evidence>
<keyword evidence="2" id="KW-1185">Reference proteome</keyword>